<evidence type="ECO:0000313" key="3">
    <source>
        <dbReference type="Proteomes" id="UP000017984"/>
    </source>
</evidence>
<gene>
    <name evidence="2" type="ORF">M878_45235</name>
</gene>
<keyword evidence="3" id="KW-1185">Reference proteome</keyword>
<proteinExistence type="predicted"/>
<dbReference type="AlphaFoldDB" id="V6JF47"/>
<sequence>MIGEAHGIPLATTLTGENRHDVTAQAPEGQ</sequence>
<accession>V6JF47</accession>
<comment type="caution">
    <text evidence="2">The sequence shown here is derived from an EMBL/GenBank/DDBJ whole genome shotgun (WGS) entry which is preliminary data.</text>
</comment>
<reference evidence="2 3" key="1">
    <citation type="journal article" date="2014" name="Genome Announc.">
        <title>Draft Genome Sequence of Streptomyces roseochromogenes subsp. oscitans DS 12.976, Producer of the Aminocoumarin Antibiotic Clorobiocin.</title>
        <authorList>
            <person name="Ruckert C."/>
            <person name="Kalinowski J."/>
            <person name="Heide L."/>
            <person name="Apel A.K."/>
        </authorList>
    </citation>
    <scope>NUCLEOTIDE SEQUENCE [LARGE SCALE GENOMIC DNA]</scope>
    <source>
        <strain evidence="2 3">DS 12.976</strain>
    </source>
</reference>
<evidence type="ECO:0000313" key="2">
    <source>
        <dbReference type="EMBL" id="EST18527.1"/>
    </source>
</evidence>
<dbReference type="Proteomes" id="UP000017984">
    <property type="component" value="Chromosome"/>
</dbReference>
<feature type="region of interest" description="Disordered" evidence="1">
    <location>
        <begin position="1"/>
        <end position="30"/>
    </location>
</feature>
<dbReference type="EMBL" id="AWQX01000391">
    <property type="protein sequence ID" value="EST18527.1"/>
    <property type="molecule type" value="Genomic_DNA"/>
</dbReference>
<name>V6JF47_STRRC</name>
<evidence type="ECO:0000256" key="1">
    <source>
        <dbReference type="SAM" id="MobiDB-lite"/>
    </source>
</evidence>
<organism evidence="2 3">
    <name type="scientific">Streptomyces roseochromogenus subsp. oscitans DS 12.976</name>
    <dbReference type="NCBI Taxonomy" id="1352936"/>
    <lineage>
        <taxon>Bacteria</taxon>
        <taxon>Bacillati</taxon>
        <taxon>Actinomycetota</taxon>
        <taxon>Actinomycetes</taxon>
        <taxon>Kitasatosporales</taxon>
        <taxon>Streptomycetaceae</taxon>
        <taxon>Streptomyces</taxon>
    </lineage>
</organism>
<dbReference type="HOGENOM" id="CLU_3405808_0_0_11"/>
<protein>
    <submittedName>
        <fullName evidence="2">Uncharacterized protein</fullName>
    </submittedName>
</protein>